<evidence type="ECO:0000313" key="1">
    <source>
        <dbReference type="EMBL" id="PWA61864.1"/>
    </source>
</evidence>
<dbReference type="Proteomes" id="UP000245207">
    <property type="component" value="Unassembled WGS sequence"/>
</dbReference>
<organism evidence="1 2">
    <name type="scientific">Artemisia annua</name>
    <name type="common">Sweet wormwood</name>
    <dbReference type="NCBI Taxonomy" id="35608"/>
    <lineage>
        <taxon>Eukaryota</taxon>
        <taxon>Viridiplantae</taxon>
        <taxon>Streptophyta</taxon>
        <taxon>Embryophyta</taxon>
        <taxon>Tracheophyta</taxon>
        <taxon>Spermatophyta</taxon>
        <taxon>Magnoliopsida</taxon>
        <taxon>eudicotyledons</taxon>
        <taxon>Gunneridae</taxon>
        <taxon>Pentapetalae</taxon>
        <taxon>asterids</taxon>
        <taxon>campanulids</taxon>
        <taxon>Asterales</taxon>
        <taxon>Asteraceae</taxon>
        <taxon>Asteroideae</taxon>
        <taxon>Anthemideae</taxon>
        <taxon>Artemisiinae</taxon>
        <taxon>Artemisia</taxon>
    </lineage>
</organism>
<reference evidence="1 2" key="1">
    <citation type="journal article" date="2018" name="Mol. Plant">
        <title>The genome of Artemisia annua provides insight into the evolution of Asteraceae family and artemisinin biosynthesis.</title>
        <authorList>
            <person name="Shen Q."/>
            <person name="Zhang L."/>
            <person name="Liao Z."/>
            <person name="Wang S."/>
            <person name="Yan T."/>
            <person name="Shi P."/>
            <person name="Liu M."/>
            <person name="Fu X."/>
            <person name="Pan Q."/>
            <person name="Wang Y."/>
            <person name="Lv Z."/>
            <person name="Lu X."/>
            <person name="Zhang F."/>
            <person name="Jiang W."/>
            <person name="Ma Y."/>
            <person name="Chen M."/>
            <person name="Hao X."/>
            <person name="Li L."/>
            <person name="Tang Y."/>
            <person name="Lv G."/>
            <person name="Zhou Y."/>
            <person name="Sun X."/>
            <person name="Brodelius P.E."/>
            <person name="Rose J.K.C."/>
            <person name="Tang K."/>
        </authorList>
    </citation>
    <scope>NUCLEOTIDE SEQUENCE [LARGE SCALE GENOMIC DNA]</scope>
    <source>
        <strain evidence="2">cv. Huhao1</strain>
        <tissue evidence="1">Leaf</tissue>
    </source>
</reference>
<evidence type="ECO:0000313" key="2">
    <source>
        <dbReference type="Proteomes" id="UP000245207"/>
    </source>
</evidence>
<comment type="caution">
    <text evidence="1">The sequence shown here is derived from an EMBL/GenBank/DDBJ whole genome shotgun (WGS) entry which is preliminary data.</text>
</comment>
<protein>
    <submittedName>
        <fullName evidence="1">AAA+ ATPase domain-containing protein</fullName>
    </submittedName>
</protein>
<dbReference type="InterPro" id="IPR012340">
    <property type="entry name" value="NA-bd_OB-fold"/>
</dbReference>
<proteinExistence type="predicted"/>
<dbReference type="STRING" id="35608.A0A2U1MKX1"/>
<dbReference type="EMBL" id="PKPP01005004">
    <property type="protein sequence ID" value="PWA61864.1"/>
    <property type="molecule type" value="Genomic_DNA"/>
</dbReference>
<dbReference type="OrthoDB" id="1882346at2759"/>
<keyword evidence="2" id="KW-1185">Reference proteome</keyword>
<sequence>MDISEEQRAINKKAFSELFETNDLLDEDIGNMIRNKRNRLIFELSHLFQSGAEHLARRLLQNPSEYIQPLSDFITDRTRSIDPKFLKEGEQVLIGFDGPFVSRKVTPRDLLSEFIGSMVKVEGIITKFAKPRPIGSVWLDLCPLAVVVVVTWPSCYRLLLSLLLGREKGEARLKFIVVVVVTA</sequence>
<dbReference type="Gene3D" id="3.30.1640.10">
    <property type="entry name" value="mini-chromosome maintenance (MCM) complex, chain A, domain 1"/>
    <property type="match status" value="1"/>
</dbReference>
<dbReference type="SUPFAM" id="SSF50249">
    <property type="entry name" value="Nucleic acid-binding proteins"/>
    <property type="match status" value="1"/>
</dbReference>
<gene>
    <name evidence="1" type="ORF">CTI12_AA368830</name>
</gene>
<name>A0A2U1MKX1_ARTAN</name>
<dbReference type="AlphaFoldDB" id="A0A2U1MKX1"/>
<accession>A0A2U1MKX1</accession>